<sequence length="227" mass="25399">MNAFILDDTINSRTNLGLRITQPPTIPMSEQLADTIEIDGREGTLKILKGWADITFTFKVATSSQTQWRDVLPQLIKAKRITFSNDNTVHFKIKQVKASGLTQLLSSLWESELTFVCAPFRYLNNVAILNRTSSGVVTNNGGVYSLPRIKVYGTGTRTLTINGKPIVLNLLQDSLIIDSELKECYHGNTAQNNYMTGDFPIFNVGNNQVTLGTGITKLEIEPRWRYL</sequence>
<proteinExistence type="predicted"/>
<gene>
    <name evidence="1" type="ORF">Hs20B_06250</name>
</gene>
<dbReference type="EMBL" id="BLLH01000002">
    <property type="protein sequence ID" value="GFH40227.1"/>
    <property type="molecule type" value="Genomic_DNA"/>
</dbReference>
<evidence type="ECO:0008006" key="3">
    <source>
        <dbReference type="Google" id="ProtNLM"/>
    </source>
</evidence>
<comment type="caution">
    <text evidence="1">The sequence shown here is derived from an EMBL/GenBank/DDBJ whole genome shotgun (WGS) entry which is preliminary data.</text>
</comment>
<organism evidence="1 2">
    <name type="scientific">Pseudolactococcus insecticola</name>
    <dbReference type="NCBI Taxonomy" id="2709158"/>
    <lineage>
        <taxon>Bacteria</taxon>
        <taxon>Bacillati</taxon>
        <taxon>Bacillota</taxon>
        <taxon>Bacilli</taxon>
        <taxon>Lactobacillales</taxon>
        <taxon>Streptococcaceae</taxon>
        <taxon>Pseudolactococcus</taxon>
    </lineage>
</organism>
<evidence type="ECO:0000313" key="1">
    <source>
        <dbReference type="EMBL" id="GFH40227.1"/>
    </source>
</evidence>
<accession>A0A6A0B8R4</accession>
<evidence type="ECO:0000313" key="2">
    <source>
        <dbReference type="Proteomes" id="UP000475928"/>
    </source>
</evidence>
<name>A0A6A0B8R4_9LACT</name>
<keyword evidence="2" id="KW-1185">Reference proteome</keyword>
<protein>
    <recommendedName>
        <fullName evidence="3">Phage tail protein</fullName>
    </recommendedName>
</protein>
<reference evidence="1 2" key="1">
    <citation type="submission" date="2020-02" db="EMBL/GenBank/DDBJ databases">
        <title>Draft genome sequence of Lactococcus sp. Hs20B0-1.</title>
        <authorList>
            <person name="Noda S."/>
            <person name="Yuki M."/>
            <person name="Ohkuma M."/>
        </authorList>
    </citation>
    <scope>NUCLEOTIDE SEQUENCE [LARGE SCALE GENOMIC DNA]</scope>
    <source>
        <strain evidence="1 2">Hs20B0-1</strain>
    </source>
</reference>
<dbReference type="Proteomes" id="UP000475928">
    <property type="component" value="Unassembled WGS sequence"/>
</dbReference>
<dbReference type="AlphaFoldDB" id="A0A6A0B8R4"/>
<dbReference type="RefSeq" id="WP_172355556.1">
    <property type="nucleotide sequence ID" value="NZ_BLLH01000002.1"/>
</dbReference>